<proteinExistence type="predicted"/>
<accession>A0ACB7YUI4</accession>
<name>A0ACB7YUI4_9ERIC</name>
<reference evidence="1 2" key="1">
    <citation type="journal article" date="2021" name="Hortic Res">
        <title>High-quality reference genome and annotation aids understanding of berry development for evergreen blueberry (Vaccinium darrowii).</title>
        <authorList>
            <person name="Yu J."/>
            <person name="Hulse-Kemp A.M."/>
            <person name="Babiker E."/>
            <person name="Staton M."/>
        </authorList>
    </citation>
    <scope>NUCLEOTIDE SEQUENCE [LARGE SCALE GENOMIC DNA]</scope>
    <source>
        <strain evidence="2">cv. NJ 8807/NJ 8810</strain>
        <tissue evidence="1">Young leaf</tissue>
    </source>
</reference>
<evidence type="ECO:0000313" key="1">
    <source>
        <dbReference type="EMBL" id="KAH7856519.1"/>
    </source>
</evidence>
<comment type="caution">
    <text evidence="1">The sequence shown here is derived from an EMBL/GenBank/DDBJ whole genome shotgun (WGS) entry which is preliminary data.</text>
</comment>
<protein>
    <submittedName>
        <fullName evidence="1">Uncharacterized protein</fullName>
    </submittedName>
</protein>
<dbReference type="Proteomes" id="UP000828048">
    <property type="component" value="Chromosome 3"/>
</dbReference>
<organism evidence="1 2">
    <name type="scientific">Vaccinium darrowii</name>
    <dbReference type="NCBI Taxonomy" id="229202"/>
    <lineage>
        <taxon>Eukaryota</taxon>
        <taxon>Viridiplantae</taxon>
        <taxon>Streptophyta</taxon>
        <taxon>Embryophyta</taxon>
        <taxon>Tracheophyta</taxon>
        <taxon>Spermatophyta</taxon>
        <taxon>Magnoliopsida</taxon>
        <taxon>eudicotyledons</taxon>
        <taxon>Gunneridae</taxon>
        <taxon>Pentapetalae</taxon>
        <taxon>asterids</taxon>
        <taxon>Ericales</taxon>
        <taxon>Ericaceae</taxon>
        <taxon>Vaccinioideae</taxon>
        <taxon>Vaccinieae</taxon>
        <taxon>Vaccinium</taxon>
    </lineage>
</organism>
<gene>
    <name evidence="1" type="ORF">Vadar_002415</name>
</gene>
<dbReference type="EMBL" id="CM037153">
    <property type="protein sequence ID" value="KAH7856519.1"/>
    <property type="molecule type" value="Genomic_DNA"/>
</dbReference>
<evidence type="ECO:0000313" key="2">
    <source>
        <dbReference type="Proteomes" id="UP000828048"/>
    </source>
</evidence>
<sequence length="334" mass="36726">MVMEAVIEDMGEGTMQCLDHPFKSHTQGGICAFCLQEKLGKLVSSSFPIAVFPSASSSPSPSFRSDSTLSVRQNASTNSSSSTTTTTNPYHQYHNNSRRSRIPFFASSQKKDNNSTRNDPVVFKRSKSTSTQGRLHFMDSDSEFNSPRKRGFWSFLRHSNNKNTKEICYSSCTSTSMRGFPQLSRETPQRIEEVEETSMDSPNHARVSRSRSVGCGSRSFSGDFFERISTGFGDCTLRRVESQREGKPRATPGRRRHGGGQDIIKERVKCAEAAAATATPAAAHLSHGRSKSWGWAFASPIRGFSKPSSVKREGSKNSSTATPNLNAIPSLLTV</sequence>
<keyword evidence="2" id="KW-1185">Reference proteome</keyword>